<feature type="non-terminal residue" evidence="2">
    <location>
        <position position="118"/>
    </location>
</feature>
<accession>A0A7T8GWP7</accession>
<evidence type="ECO:0000313" key="2">
    <source>
        <dbReference type="EMBL" id="QQP38926.1"/>
    </source>
</evidence>
<keyword evidence="3" id="KW-1185">Reference proteome</keyword>
<keyword evidence="1" id="KW-0862">Zinc</keyword>
<dbReference type="OrthoDB" id="8170117at2759"/>
<dbReference type="PANTHER" id="PTHR22599">
    <property type="entry name" value="MPS ONE BINDER KINASE ACTIVATOR-LIKE MOB"/>
    <property type="match status" value="1"/>
</dbReference>
<dbReference type="InterPro" id="IPR005301">
    <property type="entry name" value="MOB_kinase_act_fam"/>
</dbReference>
<sequence length="118" mass="13650">SSQDEEQKLYLQEPLLERRVPEPDLIFVTDLPKGLDFNEWLASHTIGFFEHINLIYGTISEFCTQSTCPDMVGPGPRVYMWTDEKGKKSRLSAPQYIDYVFTYVQNTIGDESIFPTKH</sequence>
<evidence type="ECO:0000256" key="1">
    <source>
        <dbReference type="PIRSR" id="PIRSR605301-1"/>
    </source>
</evidence>
<feature type="non-terminal residue" evidence="2">
    <location>
        <position position="1"/>
    </location>
</feature>
<organism evidence="2 3">
    <name type="scientific">Caligus rogercresseyi</name>
    <name type="common">Sea louse</name>
    <dbReference type="NCBI Taxonomy" id="217165"/>
    <lineage>
        <taxon>Eukaryota</taxon>
        <taxon>Metazoa</taxon>
        <taxon>Ecdysozoa</taxon>
        <taxon>Arthropoda</taxon>
        <taxon>Crustacea</taxon>
        <taxon>Multicrustacea</taxon>
        <taxon>Hexanauplia</taxon>
        <taxon>Copepoda</taxon>
        <taxon>Siphonostomatoida</taxon>
        <taxon>Caligidae</taxon>
        <taxon>Caligus</taxon>
    </lineage>
</organism>
<dbReference type="AlphaFoldDB" id="A0A7T8GWP7"/>
<dbReference type="Gene3D" id="1.20.140.30">
    <property type="entry name" value="MOB kinase activator"/>
    <property type="match status" value="1"/>
</dbReference>
<dbReference type="SUPFAM" id="SSF101152">
    <property type="entry name" value="Mob1/phocein"/>
    <property type="match status" value="1"/>
</dbReference>
<name>A0A7T8GWP7_CALRO</name>
<proteinExistence type="predicted"/>
<protein>
    <submittedName>
        <fullName evidence="2">Uncharacterized protein</fullName>
    </submittedName>
</protein>
<dbReference type="Pfam" id="PF03637">
    <property type="entry name" value="Mob1_phocein"/>
    <property type="match status" value="1"/>
</dbReference>
<evidence type="ECO:0000313" key="3">
    <source>
        <dbReference type="Proteomes" id="UP000595437"/>
    </source>
</evidence>
<dbReference type="EMBL" id="CP045903">
    <property type="protein sequence ID" value="QQP38926.1"/>
    <property type="molecule type" value="Genomic_DNA"/>
</dbReference>
<gene>
    <name evidence="2" type="ORF">FKW44_019644</name>
</gene>
<dbReference type="Proteomes" id="UP000595437">
    <property type="component" value="Chromosome 14"/>
</dbReference>
<feature type="binding site" evidence="1">
    <location>
        <position position="68"/>
    </location>
    <ligand>
        <name>Zn(2+)</name>
        <dbReference type="ChEBI" id="CHEBI:29105"/>
    </ligand>
</feature>
<keyword evidence="1" id="KW-0479">Metal-binding</keyword>
<dbReference type="InterPro" id="IPR036703">
    <property type="entry name" value="MOB_kinase_act_sf"/>
</dbReference>
<feature type="binding site" evidence="1">
    <location>
        <position position="63"/>
    </location>
    <ligand>
        <name>Zn(2+)</name>
        <dbReference type="ChEBI" id="CHEBI:29105"/>
    </ligand>
</feature>
<reference evidence="3" key="1">
    <citation type="submission" date="2021-01" db="EMBL/GenBank/DDBJ databases">
        <title>Caligus Genome Assembly.</title>
        <authorList>
            <person name="Gallardo-Escarate C."/>
        </authorList>
    </citation>
    <scope>NUCLEOTIDE SEQUENCE [LARGE SCALE GENOMIC DNA]</scope>
</reference>
<dbReference type="SMART" id="SM01388">
    <property type="entry name" value="Mob1_phocein"/>
    <property type="match status" value="1"/>
</dbReference>